<sequence>MMKSVILDRIAKEYEHDLLESALTVVIGDEIIKPELVESCIGAEGHYNLMYRRKDKNNRSCSVSVTLESLYGRGNSLEKNVYLIKTTAKQLMLEGEL</sequence>
<protein>
    <submittedName>
        <fullName evidence="1">Uncharacterized protein</fullName>
    </submittedName>
</protein>
<proteinExistence type="predicted"/>
<name>A0A8S5MAN2_9CAUD</name>
<accession>A0A8S5MAN2</accession>
<dbReference type="EMBL" id="BK014864">
    <property type="protein sequence ID" value="DAD79409.1"/>
    <property type="molecule type" value="Genomic_DNA"/>
</dbReference>
<reference evidence="1" key="1">
    <citation type="journal article" date="2021" name="Proc. Natl. Acad. Sci. U.S.A.">
        <title>A Catalog of Tens of Thousands of Viruses from Human Metagenomes Reveals Hidden Associations with Chronic Diseases.</title>
        <authorList>
            <person name="Tisza M.J."/>
            <person name="Buck C.B."/>
        </authorList>
    </citation>
    <scope>NUCLEOTIDE SEQUENCE</scope>
    <source>
        <strain evidence="1">CtxOS2</strain>
    </source>
</reference>
<evidence type="ECO:0000313" key="1">
    <source>
        <dbReference type="EMBL" id="DAD79409.1"/>
    </source>
</evidence>
<organism evidence="1">
    <name type="scientific">Podoviridae sp. ctxOS2</name>
    <dbReference type="NCBI Taxonomy" id="2826590"/>
    <lineage>
        <taxon>Viruses</taxon>
        <taxon>Duplodnaviria</taxon>
        <taxon>Heunggongvirae</taxon>
        <taxon>Uroviricota</taxon>
        <taxon>Caudoviricetes</taxon>
    </lineage>
</organism>